<dbReference type="SUPFAM" id="SSF46689">
    <property type="entry name" value="Homeodomain-like"/>
    <property type="match status" value="2"/>
</dbReference>
<organism evidence="5 6">
    <name type="scientific">Pseudoalteromonas haloplanktis</name>
    <name type="common">Alteromonas haloplanktis</name>
    <dbReference type="NCBI Taxonomy" id="228"/>
    <lineage>
        <taxon>Bacteria</taxon>
        <taxon>Pseudomonadati</taxon>
        <taxon>Pseudomonadota</taxon>
        <taxon>Gammaproteobacteria</taxon>
        <taxon>Alteromonadales</taxon>
        <taxon>Pseudoalteromonadaceae</taxon>
        <taxon>Pseudoalteromonas</taxon>
    </lineage>
</organism>
<dbReference type="InterPro" id="IPR018062">
    <property type="entry name" value="HTH_AraC-typ_CS"/>
</dbReference>
<dbReference type="PROSITE" id="PS01124">
    <property type="entry name" value="HTH_ARAC_FAMILY_2"/>
    <property type="match status" value="1"/>
</dbReference>
<dbReference type="PRINTS" id="PR00032">
    <property type="entry name" value="HTHARAC"/>
</dbReference>
<evidence type="ECO:0000313" key="6">
    <source>
        <dbReference type="Proteomes" id="UP001226574"/>
    </source>
</evidence>
<dbReference type="PANTHER" id="PTHR43436:SF1">
    <property type="entry name" value="TRANSCRIPTIONAL REGULATORY PROTEIN"/>
    <property type="match status" value="1"/>
</dbReference>
<comment type="caution">
    <text evidence="5">The sequence shown here is derived from an EMBL/GenBank/DDBJ whole genome shotgun (WGS) entry which is preliminary data.</text>
</comment>
<gene>
    <name evidence="5" type="ORF">RC083_16610</name>
</gene>
<dbReference type="InterPro" id="IPR009057">
    <property type="entry name" value="Homeodomain-like_sf"/>
</dbReference>
<name>A0ABU1BFT5_PSEHA</name>
<evidence type="ECO:0000256" key="3">
    <source>
        <dbReference type="ARBA" id="ARBA00023163"/>
    </source>
</evidence>
<keyword evidence="1" id="KW-0805">Transcription regulation</keyword>
<proteinExistence type="predicted"/>
<evidence type="ECO:0000313" key="5">
    <source>
        <dbReference type="EMBL" id="MDQ9093200.1"/>
    </source>
</evidence>
<dbReference type="Proteomes" id="UP001226574">
    <property type="component" value="Unassembled WGS sequence"/>
</dbReference>
<evidence type="ECO:0000256" key="2">
    <source>
        <dbReference type="ARBA" id="ARBA00023125"/>
    </source>
</evidence>
<dbReference type="SMART" id="SM00342">
    <property type="entry name" value="HTH_ARAC"/>
    <property type="match status" value="1"/>
</dbReference>
<dbReference type="InterPro" id="IPR009594">
    <property type="entry name" value="Tscrpt_reg_HTH_AraC_N"/>
</dbReference>
<dbReference type="InterPro" id="IPR018060">
    <property type="entry name" value="HTH_AraC"/>
</dbReference>
<reference evidence="5 6" key="1">
    <citation type="submission" date="2023-08" db="EMBL/GenBank/DDBJ databases">
        <title>Pseudoalteromonas haloplanktis LL1 genome.</title>
        <authorList>
            <person name="Wu S."/>
        </authorList>
    </citation>
    <scope>NUCLEOTIDE SEQUENCE [LARGE SCALE GENOMIC DNA]</scope>
    <source>
        <strain evidence="5 6">LL1</strain>
    </source>
</reference>
<dbReference type="RefSeq" id="WP_309039444.1">
    <property type="nucleotide sequence ID" value="NZ_JAVIFY010000013.1"/>
</dbReference>
<protein>
    <submittedName>
        <fullName evidence="5">AraC family transcriptional regulator N-terminal domain-containing protein</fullName>
    </submittedName>
</protein>
<accession>A0ABU1BFT5</accession>
<evidence type="ECO:0000256" key="1">
    <source>
        <dbReference type="ARBA" id="ARBA00023015"/>
    </source>
</evidence>
<sequence length="301" mass="34346">MAAYLATKNLKKQRQAVDVLIENKVTFAAENAELSIYDTYQDAQKVALHSSELLFCGMISGKKIMHVGDCDYHKEFLPQQSFVLAPEQSVLIDFPEASIKQPTTCLAIEISRDKISQVADALNLQQHISSDDFFHYIPKLVHGVHNQQTQQLLERMVGLFSENEQDRPYLIELSINELITRLLQQQSRDLMLANCQTPVINSALNYVVNHIADNLNQPLDIEILCKIACMSRSKFYQQFKLAFGLSPAAYQQQLRLKKARKLLQSGLQVSQICYQLGFSNPSHFSRLFKQMFGAPPKHYKH</sequence>
<keyword evidence="2" id="KW-0238">DNA-binding</keyword>
<keyword evidence="6" id="KW-1185">Reference proteome</keyword>
<evidence type="ECO:0000259" key="4">
    <source>
        <dbReference type="PROSITE" id="PS01124"/>
    </source>
</evidence>
<dbReference type="Pfam" id="PF12833">
    <property type="entry name" value="HTH_18"/>
    <property type="match status" value="1"/>
</dbReference>
<keyword evidence="3" id="KW-0804">Transcription</keyword>
<dbReference type="Pfam" id="PF06719">
    <property type="entry name" value="AraC_N"/>
    <property type="match status" value="1"/>
</dbReference>
<dbReference type="PROSITE" id="PS00041">
    <property type="entry name" value="HTH_ARAC_FAMILY_1"/>
    <property type="match status" value="1"/>
</dbReference>
<dbReference type="InterPro" id="IPR020449">
    <property type="entry name" value="Tscrpt_reg_AraC-type_HTH"/>
</dbReference>
<dbReference type="EMBL" id="JAVIFY010000013">
    <property type="protein sequence ID" value="MDQ9093200.1"/>
    <property type="molecule type" value="Genomic_DNA"/>
</dbReference>
<feature type="domain" description="HTH araC/xylS-type" evidence="4">
    <location>
        <begin position="205"/>
        <end position="301"/>
    </location>
</feature>
<dbReference type="Gene3D" id="1.10.10.60">
    <property type="entry name" value="Homeodomain-like"/>
    <property type="match status" value="2"/>
</dbReference>
<dbReference type="PANTHER" id="PTHR43436">
    <property type="entry name" value="ARAC-FAMILY TRANSCRIPTIONAL REGULATOR"/>
    <property type="match status" value="1"/>
</dbReference>